<protein>
    <recommendedName>
        <fullName evidence="1">3'-5' exonuclease domain-containing protein</fullName>
    </recommendedName>
</protein>
<dbReference type="GO" id="GO:0006139">
    <property type="term" value="P:nucleobase-containing compound metabolic process"/>
    <property type="evidence" value="ECO:0007669"/>
    <property type="project" value="InterPro"/>
</dbReference>
<accession>A0A381QBP4</accession>
<evidence type="ECO:0000313" key="2">
    <source>
        <dbReference type="EMBL" id="SUZ76430.1"/>
    </source>
</evidence>
<dbReference type="PANTHER" id="PTHR47649">
    <property type="entry name" value="RIBONUCLEASE D"/>
    <property type="match status" value="1"/>
</dbReference>
<evidence type="ECO:0000259" key="1">
    <source>
        <dbReference type="SMART" id="SM00474"/>
    </source>
</evidence>
<dbReference type="InterPro" id="IPR051086">
    <property type="entry name" value="RNase_D-like"/>
</dbReference>
<proteinExistence type="predicted"/>
<dbReference type="Pfam" id="PF01612">
    <property type="entry name" value="DNA_pol_A_exo1"/>
    <property type="match status" value="1"/>
</dbReference>
<dbReference type="GO" id="GO:0003676">
    <property type="term" value="F:nucleic acid binding"/>
    <property type="evidence" value="ECO:0007669"/>
    <property type="project" value="InterPro"/>
</dbReference>
<organism evidence="2">
    <name type="scientific">marine metagenome</name>
    <dbReference type="NCBI Taxonomy" id="408172"/>
    <lineage>
        <taxon>unclassified sequences</taxon>
        <taxon>metagenomes</taxon>
        <taxon>ecological metagenomes</taxon>
    </lineage>
</organism>
<dbReference type="Gene3D" id="3.30.420.10">
    <property type="entry name" value="Ribonuclease H-like superfamily/Ribonuclease H"/>
    <property type="match status" value="1"/>
</dbReference>
<reference evidence="2" key="1">
    <citation type="submission" date="2018-05" db="EMBL/GenBank/DDBJ databases">
        <authorList>
            <person name="Lanie J.A."/>
            <person name="Ng W.-L."/>
            <person name="Kazmierczak K.M."/>
            <person name="Andrzejewski T.M."/>
            <person name="Davidsen T.M."/>
            <person name="Wayne K.J."/>
            <person name="Tettelin H."/>
            <person name="Glass J.I."/>
            <person name="Rusch D."/>
            <person name="Podicherti R."/>
            <person name="Tsui H.-C.T."/>
            <person name="Winkler M.E."/>
        </authorList>
    </citation>
    <scope>NUCLEOTIDE SEQUENCE</scope>
</reference>
<dbReference type="CDD" id="cd06142">
    <property type="entry name" value="RNaseD_exo"/>
    <property type="match status" value="1"/>
</dbReference>
<dbReference type="InterPro" id="IPR012337">
    <property type="entry name" value="RNaseH-like_sf"/>
</dbReference>
<gene>
    <name evidence="2" type="ORF">METZ01_LOCUS29284</name>
</gene>
<feature type="domain" description="3'-5' exonuclease" evidence="1">
    <location>
        <begin position="1"/>
        <end position="169"/>
    </location>
</feature>
<dbReference type="EMBL" id="UINC01001278">
    <property type="protein sequence ID" value="SUZ76430.1"/>
    <property type="molecule type" value="Genomic_DNA"/>
</dbReference>
<dbReference type="SUPFAM" id="SSF53098">
    <property type="entry name" value="Ribonuclease H-like"/>
    <property type="match status" value="1"/>
</dbReference>
<dbReference type="InterPro" id="IPR036397">
    <property type="entry name" value="RNaseH_sf"/>
</dbReference>
<sequence>MKVALHKYDLPDDVSFGNSVAVDTETLGLKPERDPLCLVQLSSGDGTAHLVQLDREDYNAPNLKRIFLDNKCLKIFHFARFDVTVLRHYLNVNCQPIFCTKIASKLTRTYTDKHGLKDLCKELLNIDLSKKEQTSDWSVEELSKEQLEYAASDVLYLHELKGQLEEKLKKLDRFNLAQDCFNFIKTRAYLDLNGWPDIDIFEH</sequence>
<name>A0A381QBP4_9ZZZZ</name>
<dbReference type="AlphaFoldDB" id="A0A381QBP4"/>
<dbReference type="GO" id="GO:0008408">
    <property type="term" value="F:3'-5' exonuclease activity"/>
    <property type="evidence" value="ECO:0007669"/>
    <property type="project" value="InterPro"/>
</dbReference>
<dbReference type="SMART" id="SM00474">
    <property type="entry name" value="35EXOc"/>
    <property type="match status" value="1"/>
</dbReference>
<dbReference type="InterPro" id="IPR002562">
    <property type="entry name" value="3'-5'_exonuclease_dom"/>
</dbReference>
<dbReference type="PANTHER" id="PTHR47649:SF1">
    <property type="entry name" value="RIBONUCLEASE D"/>
    <property type="match status" value="1"/>
</dbReference>